<accession>A0ABU8VJN4</accession>
<evidence type="ECO:0000313" key="3">
    <source>
        <dbReference type="Proteomes" id="UP001365846"/>
    </source>
</evidence>
<evidence type="ECO:0000313" key="2">
    <source>
        <dbReference type="EMBL" id="MEJ8813854.1"/>
    </source>
</evidence>
<comment type="caution">
    <text evidence="2">The sequence shown here is derived from an EMBL/GenBank/DDBJ whole genome shotgun (WGS) entry which is preliminary data.</text>
</comment>
<dbReference type="InterPro" id="IPR006311">
    <property type="entry name" value="TAT_signal"/>
</dbReference>
<feature type="signal peptide" evidence="1">
    <location>
        <begin position="1"/>
        <end position="33"/>
    </location>
</feature>
<dbReference type="PROSITE" id="PS51318">
    <property type="entry name" value="TAT"/>
    <property type="match status" value="1"/>
</dbReference>
<organism evidence="2 3">
    <name type="scientific">Variovorax ureilyticus</name>
    <dbReference type="NCBI Taxonomy" id="1836198"/>
    <lineage>
        <taxon>Bacteria</taxon>
        <taxon>Pseudomonadati</taxon>
        <taxon>Pseudomonadota</taxon>
        <taxon>Betaproteobacteria</taxon>
        <taxon>Burkholderiales</taxon>
        <taxon>Comamonadaceae</taxon>
        <taxon>Variovorax</taxon>
    </lineage>
</organism>
<protein>
    <submittedName>
        <fullName evidence="2">ABC transporter substrate-binding protein</fullName>
    </submittedName>
</protein>
<keyword evidence="1" id="KW-0732">Signal</keyword>
<dbReference type="PANTHER" id="PTHR36573">
    <property type="entry name" value="INTERMEMBRANE PHOSPHOLIPID TRANSPORT SYSTEM BINDING PROTEIN MLAC"/>
    <property type="match status" value="1"/>
</dbReference>
<proteinExistence type="predicted"/>
<evidence type="ECO:0000256" key="1">
    <source>
        <dbReference type="SAM" id="SignalP"/>
    </source>
</evidence>
<dbReference type="Proteomes" id="UP001365846">
    <property type="component" value="Unassembled WGS sequence"/>
</dbReference>
<sequence length="224" mass="24410">MNQILQRRAFGRFVMAGLLLVGAAVASVRPAHAADEAPDALVKRLSTDVLESIKADKSIKAGDLTKIMALVDAKVMPNVNFQRMTSSAVGPAWRQATPEQQKRLEEEFKTLLVRTYSGALEQVSDQTVNVRPFRGSPDDKEVLVRTEVRGSGDPVQLDYRLEKTPGEAGGWKIYNINVLGVWLVDTYRSQFAQQINANGIDGLIATLAARNKSNSTSANAKAKG</sequence>
<dbReference type="EMBL" id="JBBKZU010000010">
    <property type="protein sequence ID" value="MEJ8813854.1"/>
    <property type="molecule type" value="Genomic_DNA"/>
</dbReference>
<dbReference type="PIRSF" id="PIRSF004649">
    <property type="entry name" value="MlaC"/>
    <property type="match status" value="1"/>
</dbReference>
<dbReference type="RefSeq" id="WP_340359077.1">
    <property type="nucleotide sequence ID" value="NZ_JBBKZU010000010.1"/>
</dbReference>
<dbReference type="Pfam" id="PF05494">
    <property type="entry name" value="MlaC"/>
    <property type="match status" value="1"/>
</dbReference>
<dbReference type="Gene3D" id="3.10.450.50">
    <property type="match status" value="1"/>
</dbReference>
<feature type="chain" id="PRO_5046945951" evidence="1">
    <location>
        <begin position="34"/>
        <end position="224"/>
    </location>
</feature>
<dbReference type="InterPro" id="IPR008869">
    <property type="entry name" value="MlaC/ttg2D"/>
</dbReference>
<name>A0ABU8VJN4_9BURK</name>
<keyword evidence="3" id="KW-1185">Reference proteome</keyword>
<dbReference type="Gene3D" id="1.10.10.640">
    <property type="entry name" value="phospholipid-binding protein"/>
    <property type="match status" value="1"/>
</dbReference>
<gene>
    <name evidence="2" type="ORF">WKW77_22400</name>
</gene>
<reference evidence="2 3" key="1">
    <citation type="submission" date="2024-03" db="EMBL/GenBank/DDBJ databases">
        <title>Novel species of the genus Variovorax.</title>
        <authorList>
            <person name="Liu Q."/>
            <person name="Xin Y.-H."/>
        </authorList>
    </citation>
    <scope>NUCLEOTIDE SEQUENCE [LARGE SCALE GENOMIC DNA]</scope>
    <source>
        <strain evidence="2 3">KACC 18899</strain>
    </source>
</reference>
<dbReference type="PANTHER" id="PTHR36573:SF1">
    <property type="entry name" value="INTERMEMBRANE PHOSPHOLIPID TRANSPORT SYSTEM BINDING PROTEIN MLAC"/>
    <property type="match status" value="1"/>
</dbReference>